<dbReference type="RefSeq" id="WP_185121538.1">
    <property type="nucleotide sequence ID" value="NZ_JACJVQ010000017.1"/>
</dbReference>
<accession>A0A841T188</accession>
<proteinExistence type="predicted"/>
<evidence type="ECO:0000256" key="1">
    <source>
        <dbReference type="SAM" id="SignalP"/>
    </source>
</evidence>
<keyword evidence="3" id="KW-1185">Reference proteome</keyword>
<sequence length="53" mass="5569">MQRKRMRSLWIIPFSGVLLLSACSGAKNASDSEASSLGGSPAVSVVLYGIWGN</sequence>
<name>A0A841T188_9BACL</name>
<dbReference type="AlphaFoldDB" id="A0A841T188"/>
<comment type="caution">
    <text evidence="2">The sequence shown here is derived from an EMBL/GenBank/DDBJ whole genome shotgun (WGS) entry which is preliminary data.</text>
</comment>
<evidence type="ECO:0000313" key="3">
    <source>
        <dbReference type="Proteomes" id="UP000535838"/>
    </source>
</evidence>
<keyword evidence="1" id="KW-0732">Signal</keyword>
<reference evidence="2 3" key="1">
    <citation type="submission" date="2020-08" db="EMBL/GenBank/DDBJ databases">
        <title>Cohnella phylogeny.</title>
        <authorList>
            <person name="Dunlap C."/>
        </authorList>
    </citation>
    <scope>NUCLEOTIDE SEQUENCE [LARGE SCALE GENOMIC DNA]</scope>
    <source>
        <strain evidence="2 3">DSM 25241</strain>
    </source>
</reference>
<evidence type="ECO:0000313" key="2">
    <source>
        <dbReference type="EMBL" id="MBB6636325.1"/>
    </source>
</evidence>
<gene>
    <name evidence="2" type="ORF">H7B67_19550</name>
</gene>
<protein>
    <submittedName>
        <fullName evidence="2">Uncharacterized protein</fullName>
    </submittedName>
</protein>
<organism evidence="2 3">
    <name type="scientific">Cohnella thailandensis</name>
    <dbReference type="NCBI Taxonomy" id="557557"/>
    <lineage>
        <taxon>Bacteria</taxon>
        <taxon>Bacillati</taxon>
        <taxon>Bacillota</taxon>
        <taxon>Bacilli</taxon>
        <taxon>Bacillales</taxon>
        <taxon>Paenibacillaceae</taxon>
        <taxon>Cohnella</taxon>
    </lineage>
</organism>
<dbReference type="Proteomes" id="UP000535838">
    <property type="component" value="Unassembled WGS sequence"/>
</dbReference>
<feature type="chain" id="PRO_5039085143" evidence="1">
    <location>
        <begin position="30"/>
        <end position="53"/>
    </location>
</feature>
<dbReference type="PROSITE" id="PS51257">
    <property type="entry name" value="PROKAR_LIPOPROTEIN"/>
    <property type="match status" value="1"/>
</dbReference>
<feature type="signal peptide" evidence="1">
    <location>
        <begin position="1"/>
        <end position="29"/>
    </location>
</feature>
<dbReference type="EMBL" id="JACJVQ010000017">
    <property type="protein sequence ID" value="MBB6636325.1"/>
    <property type="molecule type" value="Genomic_DNA"/>
</dbReference>